<evidence type="ECO:0000256" key="1">
    <source>
        <dbReference type="ARBA" id="ARBA00004245"/>
    </source>
</evidence>
<organism evidence="5 6">
    <name type="scientific">Pelobates cultripes</name>
    <name type="common">Western spadefoot toad</name>
    <dbReference type="NCBI Taxonomy" id="61616"/>
    <lineage>
        <taxon>Eukaryota</taxon>
        <taxon>Metazoa</taxon>
        <taxon>Chordata</taxon>
        <taxon>Craniata</taxon>
        <taxon>Vertebrata</taxon>
        <taxon>Euteleostomi</taxon>
        <taxon>Amphibia</taxon>
        <taxon>Batrachia</taxon>
        <taxon>Anura</taxon>
        <taxon>Pelobatoidea</taxon>
        <taxon>Pelobatidae</taxon>
        <taxon>Pelobates</taxon>
    </lineage>
</organism>
<proteinExistence type="inferred from homology"/>
<evidence type="ECO:0000313" key="6">
    <source>
        <dbReference type="Proteomes" id="UP001295444"/>
    </source>
</evidence>
<keyword evidence="6" id="KW-1185">Reference proteome</keyword>
<comment type="similarity">
    <text evidence="2 4">Belongs to the actin family.</text>
</comment>
<keyword evidence="3" id="KW-0963">Cytoplasm</keyword>
<evidence type="ECO:0000256" key="3">
    <source>
        <dbReference type="ARBA" id="ARBA00023212"/>
    </source>
</evidence>
<reference evidence="5" key="1">
    <citation type="submission" date="2022-03" db="EMBL/GenBank/DDBJ databases">
        <authorList>
            <person name="Alioto T."/>
            <person name="Alioto T."/>
            <person name="Gomez Garrido J."/>
        </authorList>
    </citation>
    <scope>NUCLEOTIDE SEQUENCE</scope>
</reference>
<dbReference type="EMBL" id="OW240912">
    <property type="protein sequence ID" value="CAH2225506.1"/>
    <property type="molecule type" value="Genomic_DNA"/>
</dbReference>
<keyword evidence="3" id="KW-0206">Cytoskeleton</keyword>
<comment type="subcellular location">
    <subcellularLocation>
        <location evidence="1">Cytoplasm</location>
        <location evidence="1">Cytoskeleton</location>
    </subcellularLocation>
</comment>
<evidence type="ECO:0000256" key="2">
    <source>
        <dbReference type="ARBA" id="ARBA00006752"/>
    </source>
</evidence>
<dbReference type="InterPro" id="IPR043129">
    <property type="entry name" value="ATPase_NBD"/>
</dbReference>
<sequence length="371" mass="41368">MAEQAVVIDNGSGVIKLGLSGELKPRFMYSNIIGRPKYKPIMIGAGQKDYYIGEEIQGRRGILSLKYPVEHGVVNSWDEMELIWRYGYQRNLMLDPCEKPVLVTEAPLNPRSNREKMMTVLFEGLQVPATYVAVQAVLALYSSGRVTGCVVDIGDGVTHTAPVFEGYCLQHAVLRLDLAGRDLTDYLMRILNESGISFISTAEREIVKEIKEAVCYVALDIELERSKDPAALEEKYTLPDGKIIHVQKERYTCPETLFSPDKIGVEGPGIDRLCFNSIMKCDIDLRSTLFNNVLMSGGTSLLPGIAGRMTKELTTLMSPEYPLNVFASPESMLAVWMGGSILSSLSPFQKMWITRSEYMEAGPCIVHRKCF</sequence>
<dbReference type="FunFam" id="3.30.420.40:FF:000058">
    <property type="entry name" value="Putative actin-related protein 5"/>
    <property type="match status" value="1"/>
</dbReference>
<dbReference type="Pfam" id="PF00022">
    <property type="entry name" value="Actin"/>
    <property type="match status" value="1"/>
</dbReference>
<gene>
    <name evidence="5" type="ORF">PECUL_23A048373</name>
</gene>
<dbReference type="FunFam" id="3.30.420.40:FF:000050">
    <property type="entry name" value="Actin, alpha skeletal muscle"/>
    <property type="match status" value="1"/>
</dbReference>
<dbReference type="GO" id="GO:0005856">
    <property type="term" value="C:cytoskeleton"/>
    <property type="evidence" value="ECO:0007669"/>
    <property type="project" value="UniProtKB-SubCell"/>
</dbReference>
<dbReference type="AlphaFoldDB" id="A0AAD1VMQ5"/>
<dbReference type="InterPro" id="IPR004000">
    <property type="entry name" value="Actin"/>
</dbReference>
<dbReference type="Gene3D" id="3.90.640.10">
    <property type="entry name" value="Actin, Chain A, domain 4"/>
    <property type="match status" value="1"/>
</dbReference>
<name>A0AAD1VMQ5_PELCU</name>
<dbReference type="InterPro" id="IPR020902">
    <property type="entry name" value="Actin/actin-like_CS"/>
</dbReference>
<dbReference type="SUPFAM" id="SSF53067">
    <property type="entry name" value="Actin-like ATPase domain"/>
    <property type="match status" value="2"/>
</dbReference>
<accession>A0AAD1VMQ5</accession>
<protein>
    <submittedName>
        <fullName evidence="5">Actin-related T3</fullName>
    </submittedName>
</protein>
<dbReference type="CDD" id="cd13397">
    <property type="entry name" value="ASKHA_NBD_actin_Arp-T1-3"/>
    <property type="match status" value="1"/>
</dbReference>
<evidence type="ECO:0000256" key="4">
    <source>
        <dbReference type="RuleBase" id="RU000487"/>
    </source>
</evidence>
<dbReference type="PROSITE" id="PS01132">
    <property type="entry name" value="ACTINS_ACT_LIKE"/>
    <property type="match status" value="1"/>
</dbReference>
<dbReference type="PANTHER" id="PTHR11937">
    <property type="entry name" value="ACTIN"/>
    <property type="match status" value="1"/>
</dbReference>
<dbReference type="Proteomes" id="UP001295444">
    <property type="component" value="Chromosome 01"/>
</dbReference>
<dbReference type="Gene3D" id="3.30.420.40">
    <property type="match status" value="2"/>
</dbReference>
<evidence type="ECO:0000313" key="5">
    <source>
        <dbReference type="EMBL" id="CAH2225506.1"/>
    </source>
</evidence>
<dbReference type="PRINTS" id="PR00190">
    <property type="entry name" value="ACTIN"/>
</dbReference>
<dbReference type="FunFam" id="3.90.640.10:FF:000007">
    <property type="entry name" value="Actin like 7B"/>
    <property type="match status" value="1"/>
</dbReference>
<dbReference type="SMART" id="SM00268">
    <property type="entry name" value="ACTIN"/>
    <property type="match status" value="1"/>
</dbReference>